<dbReference type="AlphaFoldDB" id="A0A139RF68"/>
<gene>
    <name evidence="1" type="ORF">SINDD18_00933</name>
</gene>
<organism evidence="1 2">
    <name type="scientific">Streptococcus infantis</name>
    <dbReference type="NCBI Taxonomy" id="68892"/>
    <lineage>
        <taxon>Bacteria</taxon>
        <taxon>Bacillati</taxon>
        <taxon>Bacillota</taxon>
        <taxon>Bacilli</taxon>
        <taxon>Lactobacillales</taxon>
        <taxon>Streptococcaceae</taxon>
        <taxon>Streptococcus</taxon>
    </lineage>
</organism>
<accession>A0A139RF68</accession>
<dbReference type="Proteomes" id="UP000072578">
    <property type="component" value="Unassembled WGS sequence"/>
</dbReference>
<dbReference type="EMBL" id="LQZF01000110">
    <property type="protein sequence ID" value="KXU13358.1"/>
    <property type="molecule type" value="Genomic_DNA"/>
</dbReference>
<dbReference type="PATRIC" id="fig|68892.8.peg.1041"/>
<evidence type="ECO:0000313" key="2">
    <source>
        <dbReference type="Proteomes" id="UP000072578"/>
    </source>
</evidence>
<protein>
    <submittedName>
        <fullName evidence="1">Uncharacterized protein</fullName>
    </submittedName>
</protein>
<evidence type="ECO:0000313" key="1">
    <source>
        <dbReference type="EMBL" id="KXU13358.1"/>
    </source>
</evidence>
<sequence length="42" mass="5112">MNYFLLIDYKHYLLMKLGKIKKYLRELSQLSKNLTKTTGYLK</sequence>
<comment type="caution">
    <text evidence="1">The sequence shown here is derived from an EMBL/GenBank/DDBJ whole genome shotgun (WGS) entry which is preliminary data.</text>
</comment>
<reference evidence="1 2" key="1">
    <citation type="submission" date="2016-01" db="EMBL/GenBank/DDBJ databases">
        <title>Highly variable Streptococcus oralis are common among viridans streptococci isolated from primates.</title>
        <authorList>
            <person name="Denapaite D."/>
            <person name="Rieger M."/>
            <person name="Koendgen S."/>
            <person name="Brueckner R."/>
            <person name="Ochigava I."/>
            <person name="Kappeler P."/>
            <person name="Maetz-Rensing K."/>
            <person name="Leendertz F."/>
            <person name="Hakenbeck R."/>
        </authorList>
    </citation>
    <scope>NUCLEOTIDE SEQUENCE [LARGE SCALE GENOMIC DNA]</scope>
    <source>
        <strain evidence="1 2">DD18</strain>
    </source>
</reference>
<proteinExistence type="predicted"/>
<name>A0A139RF68_9STRE</name>